<keyword evidence="2" id="KW-1185">Reference proteome</keyword>
<sequence length="66" mass="7614">MDKRASLIKAFKEEIKRARPASYPVCIDSFTNLWQYEFGSFEQLPPDIERLVAYRAAELGLMDDDG</sequence>
<dbReference type="OrthoDB" id="2970792at2"/>
<evidence type="ECO:0000313" key="1">
    <source>
        <dbReference type="EMBL" id="AGT33212.1"/>
    </source>
</evidence>
<evidence type="ECO:0000313" key="2">
    <source>
        <dbReference type="Proteomes" id="UP000015500"/>
    </source>
</evidence>
<organism evidence="1 2">
    <name type="scientific">Geobacillus genomosp. 3</name>
    <dbReference type="NCBI Taxonomy" id="1921421"/>
    <lineage>
        <taxon>Bacteria</taxon>
        <taxon>Bacillati</taxon>
        <taxon>Bacillota</taxon>
        <taxon>Bacilli</taxon>
        <taxon>Bacillales</taxon>
        <taxon>Anoxybacillaceae</taxon>
        <taxon>Geobacillus</taxon>
    </lineage>
</organism>
<dbReference type="AlphaFoldDB" id="S5Z8S3"/>
<dbReference type="HOGENOM" id="CLU_190607_0_0_9"/>
<dbReference type="PATRIC" id="fig|1345697.3.peg.2924"/>
<dbReference type="Proteomes" id="UP000015500">
    <property type="component" value="Chromosome"/>
</dbReference>
<gene>
    <name evidence="1" type="ORF">M493_14875</name>
</gene>
<dbReference type="EMBL" id="CP006254">
    <property type="protein sequence ID" value="AGT33212.1"/>
    <property type="molecule type" value="Genomic_DNA"/>
</dbReference>
<proteinExistence type="predicted"/>
<protein>
    <submittedName>
        <fullName evidence="1">Uncharacterized protein</fullName>
    </submittedName>
</protein>
<accession>S5Z8S3</accession>
<dbReference type="KEGG" id="gjf:M493_14875"/>
<dbReference type="RefSeq" id="WP_020961003.1">
    <property type="nucleotide sequence ID" value="NC_022080.4"/>
</dbReference>
<reference evidence="1 2" key="1">
    <citation type="journal article" date="2014" name="Genome Announc.">
        <title>Complete Genome Sequence of the Thermophilic Polychlorinated Biphenyl Degrader Geobacillus sp. Strain JF8 (NBRC 109937).</title>
        <authorList>
            <person name="Shintani M."/>
            <person name="Ohtsubo Y."/>
            <person name="Fukuda K."/>
            <person name="Hosoyama A."/>
            <person name="Ohji S."/>
            <person name="Yamazoe A."/>
            <person name="Fujita N."/>
            <person name="Nagata Y."/>
            <person name="Tsuda M."/>
            <person name="Hatta T."/>
            <person name="Kimbara K."/>
        </authorList>
    </citation>
    <scope>NUCLEOTIDE SEQUENCE [LARGE SCALE GENOMIC DNA]</scope>
    <source>
        <strain evidence="1 2">JF8</strain>
    </source>
</reference>
<name>S5Z8S3_GEOG3</name>